<evidence type="ECO:0000313" key="3">
    <source>
        <dbReference type="EMBL" id="JAC69101.1"/>
    </source>
</evidence>
<reference evidence="3" key="1">
    <citation type="submission" date="2014-05" db="EMBL/GenBank/DDBJ databases">
        <title>The transcriptome of the halophilic microalga Tetraselmis sp. GSL018 isolated from the Great Salt Lake, Utah.</title>
        <authorList>
            <person name="Jinkerson R.E."/>
            <person name="D'Adamo S."/>
            <person name="Posewitz M.C."/>
        </authorList>
    </citation>
    <scope>NUCLEOTIDE SEQUENCE</scope>
    <source>
        <strain evidence="3">GSL018</strain>
    </source>
</reference>
<dbReference type="EMBL" id="GBEZ01017220">
    <property type="protein sequence ID" value="JAC69101.1"/>
    <property type="molecule type" value="Transcribed_RNA"/>
</dbReference>
<accession>A0A061RF51</accession>
<sequence length="292" mass="31253">MPPPPLPPSPPPPPPGKALRFQLEISGGDRLDGSGFYRLISTDRCDSDWIFQVNGTRFLFYDIDSWILAEDICDLDTELQKKQSLADIVGSIPISASGRTEAIGSNCSASPGGPCSDGPASARSATNHVEEAQRLDSACDPEYRRVDPSSCRMDAIFSGEDNELHVFELDGFWTLGPAVCSGDKAIMKAPSDGSWIDPGLAWVDFVTGEPLAVNLTLSVFRPYSPPPPMNDSGGGVDGLSIGIIAGVVAGVVVAIIAACLCLFFLRELRRVVPVDKGDGSVSEEDEDKRKRR</sequence>
<organism evidence="3">
    <name type="scientific">Tetraselmis sp. GSL018</name>
    <dbReference type="NCBI Taxonomy" id="582737"/>
    <lineage>
        <taxon>Eukaryota</taxon>
        <taxon>Viridiplantae</taxon>
        <taxon>Chlorophyta</taxon>
        <taxon>core chlorophytes</taxon>
        <taxon>Chlorodendrophyceae</taxon>
        <taxon>Chlorodendrales</taxon>
        <taxon>Chlorodendraceae</taxon>
        <taxon>Tetraselmis</taxon>
    </lineage>
</organism>
<keyword evidence="2" id="KW-0812">Transmembrane</keyword>
<protein>
    <submittedName>
        <fullName evidence="3">Uncharacterized protein</fullName>
    </submittedName>
</protein>
<evidence type="ECO:0000256" key="2">
    <source>
        <dbReference type="SAM" id="Phobius"/>
    </source>
</evidence>
<keyword evidence="2" id="KW-1133">Transmembrane helix</keyword>
<gene>
    <name evidence="3" type="ORF">TSPGSL018_7200</name>
</gene>
<keyword evidence="2" id="KW-0472">Membrane</keyword>
<evidence type="ECO:0000256" key="1">
    <source>
        <dbReference type="SAM" id="MobiDB-lite"/>
    </source>
</evidence>
<feature type="transmembrane region" description="Helical" evidence="2">
    <location>
        <begin position="239"/>
        <end position="265"/>
    </location>
</feature>
<proteinExistence type="predicted"/>
<feature type="region of interest" description="Disordered" evidence="1">
    <location>
        <begin position="103"/>
        <end position="123"/>
    </location>
</feature>
<name>A0A061RF51_9CHLO</name>
<dbReference type="AlphaFoldDB" id="A0A061RF51"/>